<evidence type="ECO:0000256" key="1">
    <source>
        <dbReference type="ARBA" id="ARBA00023125"/>
    </source>
</evidence>
<evidence type="ECO:0000259" key="2">
    <source>
        <dbReference type="PROSITE" id="PS50943"/>
    </source>
</evidence>
<dbReference type="AlphaFoldDB" id="A0A1I6GRL2"/>
<reference evidence="4" key="1">
    <citation type="submission" date="2016-10" db="EMBL/GenBank/DDBJ databases">
        <authorList>
            <person name="Varghese N."/>
            <person name="Submissions S."/>
        </authorList>
    </citation>
    <scope>NUCLEOTIDE SEQUENCE [LARGE SCALE GENOMIC DNA]</scope>
    <source>
        <strain evidence="4">RD 26</strain>
    </source>
</reference>
<dbReference type="PANTHER" id="PTHR46558:SF4">
    <property type="entry name" value="DNA-BIDING PHAGE PROTEIN"/>
    <property type="match status" value="1"/>
</dbReference>
<evidence type="ECO:0000313" key="4">
    <source>
        <dbReference type="Proteomes" id="UP000198932"/>
    </source>
</evidence>
<gene>
    <name evidence="3" type="ORF">SAMN04487937_1997</name>
</gene>
<dbReference type="Gene3D" id="1.10.260.40">
    <property type="entry name" value="lambda repressor-like DNA-binding domains"/>
    <property type="match status" value="1"/>
</dbReference>
<organism evidence="3 4">
    <name type="scientific">Halorubrum sodomense</name>
    <dbReference type="NCBI Taxonomy" id="35743"/>
    <lineage>
        <taxon>Archaea</taxon>
        <taxon>Methanobacteriati</taxon>
        <taxon>Methanobacteriota</taxon>
        <taxon>Stenosarchaea group</taxon>
        <taxon>Halobacteria</taxon>
        <taxon>Halobacteriales</taxon>
        <taxon>Haloferacaceae</taxon>
        <taxon>Halorubrum</taxon>
    </lineage>
</organism>
<dbReference type="PANTHER" id="PTHR46558">
    <property type="entry name" value="TRACRIPTIONAL REGULATORY PROTEIN-RELATED-RELATED"/>
    <property type="match status" value="1"/>
</dbReference>
<dbReference type="PROSITE" id="PS50943">
    <property type="entry name" value="HTH_CROC1"/>
    <property type="match status" value="1"/>
</dbReference>
<feature type="domain" description="HTH cro/C1-type" evidence="2">
    <location>
        <begin position="18"/>
        <end position="72"/>
    </location>
</feature>
<dbReference type="CDD" id="cd00093">
    <property type="entry name" value="HTH_XRE"/>
    <property type="match status" value="1"/>
</dbReference>
<sequence>MGTTPERGGVTVEFETRVRRLREEAGLTQAELADRVDVTRQTILYVEKGEYNPSLELAWRIAREFDARVEDVFDLPDEPQS</sequence>
<dbReference type="GO" id="GO:0003677">
    <property type="term" value="F:DNA binding"/>
    <property type="evidence" value="ECO:0007669"/>
    <property type="project" value="UniProtKB-KW"/>
</dbReference>
<protein>
    <submittedName>
        <fullName evidence="3">Putative transcriptional regulator</fullName>
    </submittedName>
</protein>
<dbReference type="STRING" id="35743.SAMN04487937_1997"/>
<dbReference type="Proteomes" id="UP000198932">
    <property type="component" value="Unassembled WGS sequence"/>
</dbReference>
<name>A0A1I6GRL2_HALSD</name>
<evidence type="ECO:0000313" key="3">
    <source>
        <dbReference type="EMBL" id="SFR44818.1"/>
    </source>
</evidence>
<dbReference type="Pfam" id="PF01381">
    <property type="entry name" value="HTH_3"/>
    <property type="match status" value="1"/>
</dbReference>
<dbReference type="SMART" id="SM00530">
    <property type="entry name" value="HTH_XRE"/>
    <property type="match status" value="1"/>
</dbReference>
<dbReference type="EMBL" id="FOYN01000003">
    <property type="protein sequence ID" value="SFR44818.1"/>
    <property type="molecule type" value="Genomic_DNA"/>
</dbReference>
<dbReference type="SUPFAM" id="SSF47413">
    <property type="entry name" value="lambda repressor-like DNA-binding domains"/>
    <property type="match status" value="1"/>
</dbReference>
<keyword evidence="1" id="KW-0238">DNA-binding</keyword>
<dbReference type="InterPro" id="IPR001387">
    <property type="entry name" value="Cro/C1-type_HTH"/>
</dbReference>
<accession>A0A1I6GRL2</accession>
<dbReference type="InterPro" id="IPR010982">
    <property type="entry name" value="Lambda_DNA-bd_dom_sf"/>
</dbReference>
<proteinExistence type="predicted"/>
<keyword evidence="4" id="KW-1185">Reference proteome</keyword>